<proteinExistence type="predicted"/>
<feature type="domain" description="RNase H type-1" evidence="1">
    <location>
        <begin position="53"/>
        <end position="173"/>
    </location>
</feature>
<dbReference type="InterPro" id="IPR012337">
    <property type="entry name" value="RNaseH-like_sf"/>
</dbReference>
<name>A0A565B9L1_9BRAS</name>
<dbReference type="GO" id="GO:0003676">
    <property type="term" value="F:nucleic acid binding"/>
    <property type="evidence" value="ECO:0007669"/>
    <property type="project" value="InterPro"/>
</dbReference>
<protein>
    <recommendedName>
        <fullName evidence="1">RNase H type-1 domain-containing protein</fullName>
    </recommendedName>
</protein>
<dbReference type="Gene3D" id="3.30.420.10">
    <property type="entry name" value="Ribonuclease H-like superfamily/Ribonuclease H"/>
    <property type="match status" value="1"/>
</dbReference>
<dbReference type="InterPro" id="IPR036397">
    <property type="entry name" value="RNaseH_sf"/>
</dbReference>
<dbReference type="Pfam" id="PF13456">
    <property type="entry name" value="RVT_3"/>
    <property type="match status" value="1"/>
</dbReference>
<organism evidence="2 3">
    <name type="scientific">Arabis nemorensis</name>
    <dbReference type="NCBI Taxonomy" id="586526"/>
    <lineage>
        <taxon>Eukaryota</taxon>
        <taxon>Viridiplantae</taxon>
        <taxon>Streptophyta</taxon>
        <taxon>Embryophyta</taxon>
        <taxon>Tracheophyta</taxon>
        <taxon>Spermatophyta</taxon>
        <taxon>Magnoliopsida</taxon>
        <taxon>eudicotyledons</taxon>
        <taxon>Gunneridae</taxon>
        <taxon>Pentapetalae</taxon>
        <taxon>rosids</taxon>
        <taxon>malvids</taxon>
        <taxon>Brassicales</taxon>
        <taxon>Brassicaceae</taxon>
        <taxon>Arabideae</taxon>
        <taxon>Arabis</taxon>
    </lineage>
</organism>
<dbReference type="EMBL" id="CABITT030000003">
    <property type="protein sequence ID" value="VVA98337.1"/>
    <property type="molecule type" value="Genomic_DNA"/>
</dbReference>
<sequence length="199" mass="22793">MISEEETHRRAINDVEEWVSTLGDTNENIFTQPMPTQQQVRWKPPASDWVKCNYDVSHREGNQNSGLGWIIKNSNGIFLEAGMGKFEGRETVEEAECTTLLWATQSAWALGYPKVEFEGDNLIINRVINNNIMNLKLQHHITAITNWKANFLYIKFTYRKRTANECADLLAKTSIISSSPWIRTTTWADNRAQTKVAIS</sequence>
<dbReference type="InterPro" id="IPR044730">
    <property type="entry name" value="RNase_H-like_dom_plant"/>
</dbReference>
<dbReference type="InterPro" id="IPR002156">
    <property type="entry name" value="RNaseH_domain"/>
</dbReference>
<keyword evidence="3" id="KW-1185">Reference proteome</keyword>
<evidence type="ECO:0000313" key="3">
    <source>
        <dbReference type="Proteomes" id="UP000489600"/>
    </source>
</evidence>
<comment type="caution">
    <text evidence="2">The sequence shown here is derived from an EMBL/GenBank/DDBJ whole genome shotgun (WGS) entry which is preliminary data.</text>
</comment>
<reference evidence="2" key="1">
    <citation type="submission" date="2019-07" db="EMBL/GenBank/DDBJ databases">
        <authorList>
            <person name="Dittberner H."/>
        </authorList>
    </citation>
    <scope>NUCLEOTIDE SEQUENCE [LARGE SCALE GENOMIC DNA]</scope>
</reference>
<dbReference type="AlphaFoldDB" id="A0A565B9L1"/>
<evidence type="ECO:0000259" key="1">
    <source>
        <dbReference type="Pfam" id="PF13456"/>
    </source>
</evidence>
<dbReference type="Proteomes" id="UP000489600">
    <property type="component" value="Unassembled WGS sequence"/>
</dbReference>
<dbReference type="SUPFAM" id="SSF53098">
    <property type="entry name" value="Ribonuclease H-like"/>
    <property type="match status" value="1"/>
</dbReference>
<dbReference type="GO" id="GO:0004523">
    <property type="term" value="F:RNA-DNA hybrid ribonuclease activity"/>
    <property type="evidence" value="ECO:0007669"/>
    <property type="project" value="InterPro"/>
</dbReference>
<dbReference type="CDD" id="cd06222">
    <property type="entry name" value="RNase_H_like"/>
    <property type="match status" value="1"/>
</dbReference>
<evidence type="ECO:0000313" key="2">
    <source>
        <dbReference type="EMBL" id="VVA98337.1"/>
    </source>
</evidence>
<dbReference type="InterPro" id="IPR053151">
    <property type="entry name" value="RNase_H-like"/>
</dbReference>
<dbReference type="OrthoDB" id="1108224at2759"/>
<gene>
    <name evidence="2" type="ORF">ANE_LOCUS8782</name>
</gene>
<dbReference type="PANTHER" id="PTHR47723">
    <property type="entry name" value="OS05G0353850 PROTEIN"/>
    <property type="match status" value="1"/>
</dbReference>
<accession>A0A565B9L1</accession>
<dbReference type="PANTHER" id="PTHR47723:SF19">
    <property type="entry name" value="POLYNUCLEOTIDYL TRANSFERASE, RIBONUCLEASE H-LIKE SUPERFAMILY PROTEIN"/>
    <property type="match status" value="1"/>
</dbReference>